<evidence type="ECO:0000256" key="6">
    <source>
        <dbReference type="SAM" id="MobiDB-lite"/>
    </source>
</evidence>
<proteinExistence type="inferred from homology"/>
<reference evidence="10" key="1">
    <citation type="submission" date="2015-07" db="EMBL/GenBank/DDBJ databases">
        <title>Complete genome sequence and phylogenetic analysis of Limnochorda pilosa.</title>
        <authorList>
            <person name="Watanabe M."/>
            <person name="Kojima H."/>
            <person name="Fukui M."/>
        </authorList>
    </citation>
    <scope>NUCLEOTIDE SEQUENCE [LARGE SCALE GENOMIC DNA]</scope>
    <source>
        <strain evidence="10">HC45</strain>
    </source>
</reference>
<evidence type="ECO:0000256" key="7">
    <source>
        <dbReference type="SAM" id="Phobius"/>
    </source>
</evidence>
<dbReference type="Pfam" id="PF00108">
    <property type="entry name" value="Thiolase_N"/>
    <property type="match status" value="1"/>
</dbReference>
<dbReference type="KEGG" id="lpil:LIP_1922"/>
<feature type="compositionally biased region" description="Basic and acidic residues" evidence="6">
    <location>
        <begin position="166"/>
        <end position="175"/>
    </location>
</feature>
<feature type="domain" description="Thiolase N-terminal" evidence="8">
    <location>
        <begin position="2"/>
        <end position="162"/>
    </location>
</feature>
<dbReference type="EC" id="2.3.1.9" evidence="2"/>
<dbReference type="GO" id="GO:0003985">
    <property type="term" value="F:acetyl-CoA C-acetyltransferase activity"/>
    <property type="evidence" value="ECO:0007669"/>
    <property type="project" value="UniProtKB-EC"/>
</dbReference>
<keyword evidence="3" id="KW-0808">Transferase</keyword>
<dbReference type="InterPro" id="IPR016039">
    <property type="entry name" value="Thiolase-like"/>
</dbReference>
<evidence type="ECO:0000256" key="1">
    <source>
        <dbReference type="ARBA" id="ARBA00010982"/>
    </source>
</evidence>
<reference evidence="10" key="2">
    <citation type="journal article" date="2016" name="Int. J. Syst. Evol. Microbiol.">
        <title>Complete genome sequence and cell structure of Limnochorda pilosa, a Gram-negative spore-former within the phylum Firmicutes.</title>
        <authorList>
            <person name="Watanabe M."/>
            <person name="Kojima H."/>
            <person name="Fukui M."/>
        </authorList>
    </citation>
    <scope>NUCLEOTIDE SEQUENCE [LARGE SCALE GENOMIC DNA]</scope>
    <source>
        <strain evidence="10">HC45</strain>
    </source>
</reference>
<evidence type="ECO:0000256" key="2">
    <source>
        <dbReference type="ARBA" id="ARBA00012705"/>
    </source>
</evidence>
<dbReference type="Gene3D" id="3.40.47.10">
    <property type="match status" value="1"/>
</dbReference>
<dbReference type="InterPro" id="IPR002155">
    <property type="entry name" value="Thiolase"/>
</dbReference>
<evidence type="ECO:0000313" key="9">
    <source>
        <dbReference type="EMBL" id="BAS27763.1"/>
    </source>
</evidence>
<dbReference type="SUPFAM" id="SSF53901">
    <property type="entry name" value="Thiolase-like"/>
    <property type="match status" value="1"/>
</dbReference>
<gene>
    <name evidence="9" type="ORF">LIP_1922</name>
</gene>
<keyword evidence="7" id="KW-1133">Transmembrane helix</keyword>
<organism evidence="9 10">
    <name type="scientific">Limnochorda pilosa</name>
    <dbReference type="NCBI Taxonomy" id="1555112"/>
    <lineage>
        <taxon>Bacteria</taxon>
        <taxon>Bacillati</taxon>
        <taxon>Bacillota</taxon>
        <taxon>Limnochordia</taxon>
        <taxon>Limnochordales</taxon>
        <taxon>Limnochordaceae</taxon>
        <taxon>Limnochorda</taxon>
    </lineage>
</organism>
<dbReference type="AlphaFoldDB" id="A0A0K2SKX4"/>
<comment type="similarity">
    <text evidence="1">Belongs to the thiolase-like superfamily. Thiolase family.</text>
</comment>
<sequence length="272" mass="29051">MVLAAGSILLGENRMVVAGGMESMSQAPYLLTQARYGYRMGHGELLDSMVLDGLTCPMEHVHMGITAENVAAEFHVGREEQDRFAYESHRRAVAAQAEGFFDAEIVPVEVPQRKGPAVVVRQDEDPRPDTSLEALSRLRPAFKPDGTVTAGNASSINDGAGAPWSGRDRPLRAERGLCGPVRRGPEGAGRGDRSGQRPRRRRRPGSSHRRERCPHPGDPAARHGPPASGSGGHFEATGCHATSVGALLVAMALFLPCGLVSAPGRVRRRASS</sequence>
<dbReference type="PANTHER" id="PTHR18919">
    <property type="entry name" value="ACETYL-COA C-ACYLTRANSFERASE"/>
    <property type="match status" value="1"/>
</dbReference>
<dbReference type="PATRIC" id="fig|1555112.3.peg.1955"/>
<keyword evidence="10" id="KW-1185">Reference proteome</keyword>
<feature type="compositionally biased region" description="Basic and acidic residues" evidence="6">
    <location>
        <begin position="183"/>
        <end position="195"/>
    </location>
</feature>
<dbReference type="InterPro" id="IPR020616">
    <property type="entry name" value="Thiolase_N"/>
</dbReference>
<feature type="transmembrane region" description="Helical" evidence="7">
    <location>
        <begin position="244"/>
        <end position="262"/>
    </location>
</feature>
<dbReference type="STRING" id="1555112.LIP_1922"/>
<evidence type="ECO:0000313" key="10">
    <source>
        <dbReference type="Proteomes" id="UP000065807"/>
    </source>
</evidence>
<evidence type="ECO:0000256" key="3">
    <source>
        <dbReference type="ARBA" id="ARBA00022679"/>
    </source>
</evidence>
<feature type="region of interest" description="Disordered" evidence="6">
    <location>
        <begin position="113"/>
        <end position="232"/>
    </location>
</feature>
<keyword evidence="7" id="KW-0812">Transmembrane</keyword>
<name>A0A0K2SKX4_LIMPI</name>
<feature type="compositionally biased region" description="Basic residues" evidence="6">
    <location>
        <begin position="196"/>
        <end position="212"/>
    </location>
</feature>
<dbReference type="CDD" id="cd00751">
    <property type="entry name" value="thiolase"/>
    <property type="match status" value="1"/>
</dbReference>
<dbReference type="Proteomes" id="UP000065807">
    <property type="component" value="Chromosome"/>
</dbReference>
<accession>A0A0K2SKX4</accession>
<evidence type="ECO:0000256" key="4">
    <source>
        <dbReference type="ARBA" id="ARBA00023315"/>
    </source>
</evidence>
<keyword evidence="4" id="KW-0012">Acyltransferase</keyword>
<protein>
    <recommendedName>
        <fullName evidence="2">acetyl-CoA C-acetyltransferase</fullName>
        <ecNumber evidence="2">2.3.1.9</ecNumber>
    </recommendedName>
    <alternativeName>
        <fullName evidence="5">Acetoacetyl-CoA thiolase</fullName>
    </alternativeName>
</protein>
<evidence type="ECO:0000256" key="5">
    <source>
        <dbReference type="ARBA" id="ARBA00030755"/>
    </source>
</evidence>
<dbReference type="PANTHER" id="PTHR18919:SF107">
    <property type="entry name" value="ACETYL-COA ACETYLTRANSFERASE, CYTOSOLIC"/>
    <property type="match status" value="1"/>
</dbReference>
<evidence type="ECO:0000259" key="8">
    <source>
        <dbReference type="Pfam" id="PF00108"/>
    </source>
</evidence>
<keyword evidence="7" id="KW-0472">Membrane</keyword>
<feature type="compositionally biased region" description="Basic and acidic residues" evidence="6">
    <location>
        <begin position="121"/>
        <end position="130"/>
    </location>
</feature>
<dbReference type="EMBL" id="AP014924">
    <property type="protein sequence ID" value="BAS27763.1"/>
    <property type="molecule type" value="Genomic_DNA"/>
</dbReference>